<dbReference type="Gene3D" id="3.50.50.60">
    <property type="entry name" value="FAD/NAD(P)-binding domain"/>
    <property type="match status" value="1"/>
</dbReference>
<proteinExistence type="inferred from homology"/>
<dbReference type="SUPFAM" id="SSF51905">
    <property type="entry name" value="FAD/NAD(P)-binding domain"/>
    <property type="match status" value="1"/>
</dbReference>
<dbReference type="Pfam" id="PF01494">
    <property type="entry name" value="FAD_binding_3"/>
    <property type="match status" value="1"/>
</dbReference>
<feature type="domain" description="FAD-binding" evidence="5">
    <location>
        <begin position="1"/>
        <end position="280"/>
    </location>
</feature>
<keyword evidence="7" id="KW-1185">Reference proteome</keyword>
<accession>A0A922N7I6</accession>
<keyword evidence="3" id="KW-0274">FAD</keyword>
<dbReference type="InterPro" id="IPR036188">
    <property type="entry name" value="FAD/NAD-bd_sf"/>
</dbReference>
<comment type="caution">
    <text evidence="6">The sequence shown here is derived from an EMBL/GenBank/DDBJ whole genome shotgun (WGS) entry which is preliminary data.</text>
</comment>
<evidence type="ECO:0000256" key="4">
    <source>
        <dbReference type="ARBA" id="ARBA00023002"/>
    </source>
</evidence>
<evidence type="ECO:0000313" key="7">
    <source>
        <dbReference type="Proteomes" id="UP000249757"/>
    </source>
</evidence>
<dbReference type="PANTHER" id="PTHR47356">
    <property type="entry name" value="FAD-DEPENDENT MONOOXYGENASE ASQG-RELATED"/>
    <property type="match status" value="1"/>
</dbReference>
<dbReference type="InterPro" id="IPR050562">
    <property type="entry name" value="FAD_mOase_fung"/>
</dbReference>
<comment type="similarity">
    <text evidence="1">Belongs to the paxM FAD-dependent monooxygenase family.</text>
</comment>
<dbReference type="Proteomes" id="UP000249757">
    <property type="component" value="Unassembled WGS sequence"/>
</dbReference>
<dbReference type="GO" id="GO:0071949">
    <property type="term" value="F:FAD binding"/>
    <property type="evidence" value="ECO:0007669"/>
    <property type="project" value="InterPro"/>
</dbReference>
<keyword evidence="2" id="KW-0285">Flavoprotein</keyword>
<gene>
    <name evidence="6" type="ORF">Ptr86124_009997</name>
</gene>
<protein>
    <submittedName>
        <fullName evidence="6">FAD binding domain containing protein</fullName>
    </submittedName>
</protein>
<sequence>MQQLGLLDKLLSIGQKAISNKSFTKEGKKFTDSTAIQISRGNFGLEPLAFHRADLVRALLDALPQSARDKYLLSQKVVDVSTSDTGVVVVCANGKTYSGSMVLGADGVHSQTRKAMHRLSAESKFSASRNPEPPFSANYRCLWSNFPRPCEAGEATDTQGKDRCTMWITGRDRGWIFLYEKLPQPTTESKRYTQSEMDEFADSFADWPVNDKFKIKDVYNSSTAGMANLEEGILEHWSLGRIVLAGDSCHKFTPNAGLGFTNGIQDIALICNLLHDAVQASKNPEISEPTLQEIFQKYQAERKAVLEFDRGLSAVAIRGQSWANPIYWFLYRFLVPLYVFQWFVQTYIVGPRMKQSRVLSYVFGEDRIKGRIPWTYSIYAKGKEP</sequence>
<dbReference type="PANTHER" id="PTHR47356:SF2">
    <property type="entry name" value="FAD-BINDING DOMAIN-CONTAINING PROTEIN-RELATED"/>
    <property type="match status" value="1"/>
</dbReference>
<dbReference type="PRINTS" id="PR00420">
    <property type="entry name" value="RNGMNOXGNASE"/>
</dbReference>
<dbReference type="InterPro" id="IPR002938">
    <property type="entry name" value="FAD-bd"/>
</dbReference>
<dbReference type="GO" id="GO:0004497">
    <property type="term" value="F:monooxygenase activity"/>
    <property type="evidence" value="ECO:0007669"/>
    <property type="project" value="InterPro"/>
</dbReference>
<organism evidence="6 7">
    <name type="scientific">Pyrenophora tritici-repentis</name>
    <dbReference type="NCBI Taxonomy" id="45151"/>
    <lineage>
        <taxon>Eukaryota</taxon>
        <taxon>Fungi</taxon>
        <taxon>Dikarya</taxon>
        <taxon>Ascomycota</taxon>
        <taxon>Pezizomycotina</taxon>
        <taxon>Dothideomycetes</taxon>
        <taxon>Pleosporomycetidae</taxon>
        <taxon>Pleosporales</taxon>
        <taxon>Pleosporineae</taxon>
        <taxon>Pleosporaceae</taxon>
        <taxon>Pyrenophora</taxon>
    </lineage>
</organism>
<evidence type="ECO:0000256" key="2">
    <source>
        <dbReference type="ARBA" id="ARBA00022630"/>
    </source>
</evidence>
<reference evidence="7" key="1">
    <citation type="journal article" date="2022" name="Microb. Genom.">
        <title>A global pangenome for the wheat fungal pathogen Pyrenophora tritici-repentis and prediction of effector protein structural homology.</title>
        <authorList>
            <person name="Moolhuijzen P.M."/>
            <person name="See P.T."/>
            <person name="Shi G."/>
            <person name="Powell H.R."/>
            <person name="Cockram J."/>
            <person name="Jorgensen L.N."/>
            <person name="Benslimane H."/>
            <person name="Strelkov S.E."/>
            <person name="Turner J."/>
            <person name="Liu Z."/>
            <person name="Moffat C.S."/>
        </authorList>
    </citation>
    <scope>NUCLEOTIDE SEQUENCE [LARGE SCALE GENOMIC DNA]</scope>
</reference>
<dbReference type="EMBL" id="NRDI02000015">
    <property type="protein sequence ID" value="KAI1510876.1"/>
    <property type="molecule type" value="Genomic_DNA"/>
</dbReference>
<evidence type="ECO:0000259" key="5">
    <source>
        <dbReference type="Pfam" id="PF01494"/>
    </source>
</evidence>
<keyword evidence="4" id="KW-0560">Oxidoreductase</keyword>
<evidence type="ECO:0000256" key="1">
    <source>
        <dbReference type="ARBA" id="ARBA00007992"/>
    </source>
</evidence>
<name>A0A922N7I6_9PLEO</name>
<evidence type="ECO:0000313" key="6">
    <source>
        <dbReference type="EMBL" id="KAI1510876.1"/>
    </source>
</evidence>
<dbReference type="AlphaFoldDB" id="A0A922N7I6"/>
<evidence type="ECO:0000256" key="3">
    <source>
        <dbReference type="ARBA" id="ARBA00022827"/>
    </source>
</evidence>